<sequence length="53" mass="5534">MGPWAIGDHGAPVSLPKLKKAYEKGTRGISWGPLLTPGPRAVPKFPNGQSAPV</sequence>
<name>A0ABN9EWW5_9NEOB</name>
<dbReference type="Proteomes" id="UP001162483">
    <property type="component" value="Unassembled WGS sequence"/>
</dbReference>
<evidence type="ECO:0000256" key="1">
    <source>
        <dbReference type="SAM" id="MobiDB-lite"/>
    </source>
</evidence>
<comment type="caution">
    <text evidence="2">The sequence shown here is derived from an EMBL/GenBank/DDBJ whole genome shotgun (WGS) entry which is preliminary data.</text>
</comment>
<accession>A0ABN9EWW5</accession>
<dbReference type="EMBL" id="CATNWA010015985">
    <property type="protein sequence ID" value="CAI9588724.1"/>
    <property type="molecule type" value="Genomic_DNA"/>
</dbReference>
<reference evidence="2" key="1">
    <citation type="submission" date="2023-05" db="EMBL/GenBank/DDBJ databases">
        <authorList>
            <person name="Stuckert A."/>
        </authorList>
    </citation>
    <scope>NUCLEOTIDE SEQUENCE</scope>
</reference>
<feature type="non-terminal residue" evidence="2">
    <location>
        <position position="53"/>
    </location>
</feature>
<evidence type="ECO:0000313" key="2">
    <source>
        <dbReference type="EMBL" id="CAI9588724.1"/>
    </source>
</evidence>
<protein>
    <submittedName>
        <fullName evidence="2">Uncharacterized protein</fullName>
    </submittedName>
</protein>
<evidence type="ECO:0000313" key="3">
    <source>
        <dbReference type="Proteomes" id="UP001162483"/>
    </source>
</evidence>
<organism evidence="2 3">
    <name type="scientific">Staurois parvus</name>
    <dbReference type="NCBI Taxonomy" id="386267"/>
    <lineage>
        <taxon>Eukaryota</taxon>
        <taxon>Metazoa</taxon>
        <taxon>Chordata</taxon>
        <taxon>Craniata</taxon>
        <taxon>Vertebrata</taxon>
        <taxon>Euteleostomi</taxon>
        <taxon>Amphibia</taxon>
        <taxon>Batrachia</taxon>
        <taxon>Anura</taxon>
        <taxon>Neobatrachia</taxon>
        <taxon>Ranoidea</taxon>
        <taxon>Ranidae</taxon>
        <taxon>Staurois</taxon>
    </lineage>
</organism>
<feature type="region of interest" description="Disordered" evidence="1">
    <location>
        <begin position="29"/>
        <end position="53"/>
    </location>
</feature>
<proteinExistence type="predicted"/>
<keyword evidence="3" id="KW-1185">Reference proteome</keyword>
<gene>
    <name evidence="2" type="ORF">SPARVUS_LOCUS10795808</name>
</gene>